<dbReference type="EMBL" id="JACHXK010000005">
    <property type="protein sequence ID" value="MBB3110532.1"/>
    <property type="molecule type" value="Genomic_DNA"/>
</dbReference>
<dbReference type="PANTHER" id="PTHR30032">
    <property type="entry name" value="N-ACETYLMURAMOYL-L-ALANINE AMIDASE-RELATED"/>
    <property type="match status" value="1"/>
</dbReference>
<dbReference type="Proteomes" id="UP000570361">
    <property type="component" value="Unassembled WGS sequence"/>
</dbReference>
<accession>A0A7W5FMW8</accession>
<dbReference type="AlphaFoldDB" id="A0A7W5FMW8"/>
<dbReference type="InterPro" id="IPR013486">
    <property type="entry name" value="SpoIID/LytB"/>
</dbReference>
<name>A0A7W5FMW8_9BACL</name>
<feature type="compositionally biased region" description="Polar residues" evidence="1">
    <location>
        <begin position="59"/>
        <end position="68"/>
    </location>
</feature>
<dbReference type="NCBIfam" id="TIGR02870">
    <property type="entry name" value="spore_II_D"/>
    <property type="match status" value="1"/>
</dbReference>
<dbReference type="InterPro" id="IPR014225">
    <property type="entry name" value="Spore_II_D_firmicutes"/>
</dbReference>
<feature type="region of interest" description="Disordered" evidence="1">
    <location>
        <begin position="59"/>
        <end position="107"/>
    </location>
</feature>
<dbReference type="NCBIfam" id="TIGR02669">
    <property type="entry name" value="SpoIID_LytB"/>
    <property type="match status" value="1"/>
</dbReference>
<dbReference type="InterPro" id="IPR051922">
    <property type="entry name" value="Bact_Sporulation_Assoc"/>
</dbReference>
<dbReference type="InterPro" id="IPR013693">
    <property type="entry name" value="SpoIID/LytB_N"/>
</dbReference>
<dbReference type="PANTHER" id="PTHR30032:SF4">
    <property type="entry name" value="AMIDASE ENHANCER"/>
    <property type="match status" value="1"/>
</dbReference>
<dbReference type="Pfam" id="PF08486">
    <property type="entry name" value="SpoIID"/>
    <property type="match status" value="1"/>
</dbReference>
<sequence>MQMRWQTKRRNRRRELGKWGASFASGILVIVLIKSQLLGGGQGGLPPGQVESAPILQEYNDNSGKTSGQAAAEQQQGSKAVQGKAAQANTGEKATNPPAGGSGKSVGAGQAAAARTYSDYERMQVRVFVTEDKRIETLPIEFYVRGVLAGEMPVDFELEALKAQAIAARTYIYRRLKSEDTSGNPTVAADVTDTVQHQVYVPLKTLLTQWKGEVKEANLAKLTRAVEETKGMIITYGGEPIQAAFFSTSNGYTENSGDYWSTDIPYLQSVTSPWDKAISPRYKASVTMKLSAAASKLGVKKNAVASMRVLNRTEGKRIGEIAVGGKTFSGREVREKLELASSQFEWKIDGDDIVFTTYGFGHGVGMSQWGANGMAQAGSTAKQILAHYYSGTAVEQAMKLPDRL</sequence>
<dbReference type="GO" id="GO:0030288">
    <property type="term" value="C:outer membrane-bounded periplasmic space"/>
    <property type="evidence" value="ECO:0007669"/>
    <property type="project" value="TreeGrafter"/>
</dbReference>
<evidence type="ECO:0000313" key="4">
    <source>
        <dbReference type="Proteomes" id="UP000570361"/>
    </source>
</evidence>
<evidence type="ECO:0000256" key="1">
    <source>
        <dbReference type="SAM" id="MobiDB-lite"/>
    </source>
</evidence>
<protein>
    <submittedName>
        <fullName evidence="3">Stage II sporulation protein D</fullName>
    </submittedName>
</protein>
<evidence type="ECO:0000313" key="3">
    <source>
        <dbReference type="EMBL" id="MBB3110532.1"/>
    </source>
</evidence>
<organism evidence="3 4">
    <name type="scientific">Paenibacillus phyllosphaerae</name>
    <dbReference type="NCBI Taxonomy" id="274593"/>
    <lineage>
        <taxon>Bacteria</taxon>
        <taxon>Bacillati</taxon>
        <taxon>Bacillota</taxon>
        <taxon>Bacilli</taxon>
        <taxon>Bacillales</taxon>
        <taxon>Paenibacillaceae</taxon>
        <taxon>Paenibacillus</taxon>
    </lineage>
</organism>
<feature type="domain" description="Sporulation stage II protein D amidase enhancer LytB N-terminal" evidence="2">
    <location>
        <begin position="133"/>
        <end position="236"/>
    </location>
</feature>
<keyword evidence="4" id="KW-1185">Reference proteome</keyword>
<gene>
    <name evidence="3" type="ORF">FHS18_002599</name>
</gene>
<dbReference type="GO" id="GO:0030435">
    <property type="term" value="P:sporulation resulting in formation of a cellular spore"/>
    <property type="evidence" value="ECO:0007669"/>
    <property type="project" value="InterPro"/>
</dbReference>
<evidence type="ECO:0000259" key="2">
    <source>
        <dbReference type="Pfam" id="PF08486"/>
    </source>
</evidence>
<proteinExistence type="predicted"/>
<reference evidence="3 4" key="1">
    <citation type="submission" date="2020-08" db="EMBL/GenBank/DDBJ databases">
        <title>Genomic Encyclopedia of Type Strains, Phase III (KMG-III): the genomes of soil and plant-associated and newly described type strains.</title>
        <authorList>
            <person name="Whitman W."/>
        </authorList>
    </citation>
    <scope>NUCLEOTIDE SEQUENCE [LARGE SCALE GENOMIC DNA]</scope>
    <source>
        <strain evidence="3 4">CECT 5862</strain>
    </source>
</reference>
<comment type="caution">
    <text evidence="3">The sequence shown here is derived from an EMBL/GenBank/DDBJ whole genome shotgun (WGS) entry which is preliminary data.</text>
</comment>